<dbReference type="EMBL" id="UXUI01009698">
    <property type="protein sequence ID" value="VDD94172.1"/>
    <property type="molecule type" value="Genomic_DNA"/>
</dbReference>
<evidence type="ECO:0000256" key="1">
    <source>
        <dbReference type="SAM" id="MobiDB-lite"/>
    </source>
</evidence>
<dbReference type="Proteomes" id="UP000274131">
    <property type="component" value="Unassembled WGS sequence"/>
</dbReference>
<dbReference type="InterPro" id="IPR052823">
    <property type="entry name" value="SXP/RAL-2_related"/>
</dbReference>
<dbReference type="WBParaSite" id="EVEC_0000951301-mRNA-1">
    <property type="protein sequence ID" value="EVEC_0000951301-mRNA-1"/>
    <property type="gene ID" value="EVEC_0000951301"/>
</dbReference>
<keyword evidence="2" id="KW-0732">Signal</keyword>
<protein>
    <submittedName>
        <fullName evidence="5">Secreted protein</fullName>
    </submittedName>
</protein>
<dbReference type="PANTHER" id="PTHR21593:SF36">
    <property type="entry name" value="DUF148 DOMAIN-CONTAINING PROTEIN-RELATED"/>
    <property type="match status" value="1"/>
</dbReference>
<feature type="signal peptide" evidence="2">
    <location>
        <begin position="1"/>
        <end position="15"/>
    </location>
</feature>
<evidence type="ECO:0000313" key="3">
    <source>
        <dbReference type="EMBL" id="VDD94172.1"/>
    </source>
</evidence>
<gene>
    <name evidence="3" type="ORF">EVEC_LOCUS8923</name>
</gene>
<reference evidence="5" key="1">
    <citation type="submission" date="2017-02" db="UniProtKB">
        <authorList>
            <consortium name="WormBaseParasite"/>
        </authorList>
    </citation>
    <scope>IDENTIFICATION</scope>
</reference>
<feature type="region of interest" description="Disordered" evidence="1">
    <location>
        <begin position="238"/>
        <end position="261"/>
    </location>
</feature>
<dbReference type="AlphaFoldDB" id="A0A0N4VFJ1"/>
<evidence type="ECO:0000313" key="5">
    <source>
        <dbReference type="WBParaSite" id="EVEC_0000951301-mRNA-1"/>
    </source>
</evidence>
<accession>A0A0N4VFJ1</accession>
<reference evidence="3 4" key="2">
    <citation type="submission" date="2018-10" db="EMBL/GenBank/DDBJ databases">
        <authorList>
            <consortium name="Pathogen Informatics"/>
        </authorList>
    </citation>
    <scope>NUCLEOTIDE SEQUENCE [LARGE SCALE GENOMIC DNA]</scope>
</reference>
<evidence type="ECO:0000256" key="2">
    <source>
        <dbReference type="SAM" id="SignalP"/>
    </source>
</evidence>
<dbReference type="OrthoDB" id="5838444at2759"/>
<name>A0A0N4VFJ1_ENTVE</name>
<keyword evidence="4" id="KW-1185">Reference proteome</keyword>
<organism evidence="5">
    <name type="scientific">Enterobius vermicularis</name>
    <name type="common">Human pinworm</name>
    <dbReference type="NCBI Taxonomy" id="51028"/>
    <lineage>
        <taxon>Eukaryota</taxon>
        <taxon>Metazoa</taxon>
        <taxon>Ecdysozoa</taxon>
        <taxon>Nematoda</taxon>
        <taxon>Chromadorea</taxon>
        <taxon>Rhabditida</taxon>
        <taxon>Spirurina</taxon>
        <taxon>Oxyuridomorpha</taxon>
        <taxon>Oxyuroidea</taxon>
        <taxon>Oxyuridae</taxon>
        <taxon>Enterobius</taxon>
    </lineage>
</organism>
<sequence length="288" mass="32865">MFLATVFAFIFLSEAYPVDHDPFNPIGPWFRHKPPCGLPSFVDELPTDAAKEVKEIWKNFKGGLHCGKEHQLTKVLVHSLPEEVRHRIFSGRCGPSFLRNSSATIRNEFRNVWFNHRLTIEQKELRLKKLAFSLLRGESLALFYKWEEELQNRKTELAEKVANLSPDARDALEKWKELKFKETEFLAGLPKHILKELKSLCQYHTWNMKVTEKAVETSSVSAVSTKLTTTTVAITETTTATSKPVEQPTTSESTTSEDEKMTEKEFALFLDSTISDVFSDDAECTAFA</sequence>
<feature type="chain" id="PRO_5043122945" evidence="2">
    <location>
        <begin position="16"/>
        <end position="288"/>
    </location>
</feature>
<dbReference type="PANTHER" id="PTHR21593">
    <property type="entry name" value="PRION-LIKE- Q/N-RICH -DOMAIN-BEARING PROTEIN PROTEIN"/>
    <property type="match status" value="1"/>
</dbReference>
<evidence type="ECO:0000313" key="4">
    <source>
        <dbReference type="Proteomes" id="UP000274131"/>
    </source>
</evidence>
<proteinExistence type="predicted"/>